<gene>
    <name evidence="1" type="ORF">BDZ94DRAFT_1264820</name>
</gene>
<sequence>MAAADRCRPLQKSKWLCGEEDKSSAMKDRSLADKDRNRDLSVRNSPVIFVSHKWQCLFVVCSCCQSASLYALLLPQTLSLPNLYRNPAHEK</sequence>
<evidence type="ECO:0000313" key="2">
    <source>
        <dbReference type="Proteomes" id="UP000807353"/>
    </source>
</evidence>
<organism evidence="1 2">
    <name type="scientific">Collybia nuda</name>
    <dbReference type="NCBI Taxonomy" id="64659"/>
    <lineage>
        <taxon>Eukaryota</taxon>
        <taxon>Fungi</taxon>
        <taxon>Dikarya</taxon>
        <taxon>Basidiomycota</taxon>
        <taxon>Agaricomycotina</taxon>
        <taxon>Agaricomycetes</taxon>
        <taxon>Agaricomycetidae</taxon>
        <taxon>Agaricales</taxon>
        <taxon>Tricholomatineae</taxon>
        <taxon>Clitocybaceae</taxon>
        <taxon>Collybia</taxon>
    </lineage>
</organism>
<protein>
    <submittedName>
        <fullName evidence="1">Uncharacterized protein</fullName>
    </submittedName>
</protein>
<evidence type="ECO:0000313" key="1">
    <source>
        <dbReference type="EMBL" id="KAF9460964.1"/>
    </source>
</evidence>
<dbReference type="EMBL" id="MU150291">
    <property type="protein sequence ID" value="KAF9460964.1"/>
    <property type="molecule type" value="Genomic_DNA"/>
</dbReference>
<name>A0A9P5Y290_9AGAR</name>
<dbReference type="AlphaFoldDB" id="A0A9P5Y290"/>
<keyword evidence="2" id="KW-1185">Reference proteome</keyword>
<comment type="caution">
    <text evidence="1">The sequence shown here is derived from an EMBL/GenBank/DDBJ whole genome shotgun (WGS) entry which is preliminary data.</text>
</comment>
<dbReference type="Proteomes" id="UP000807353">
    <property type="component" value="Unassembled WGS sequence"/>
</dbReference>
<proteinExistence type="predicted"/>
<dbReference type="OrthoDB" id="5421at2759"/>
<accession>A0A9P5Y290</accession>
<reference evidence="1" key="1">
    <citation type="submission" date="2020-11" db="EMBL/GenBank/DDBJ databases">
        <authorList>
            <consortium name="DOE Joint Genome Institute"/>
            <person name="Ahrendt S."/>
            <person name="Riley R."/>
            <person name="Andreopoulos W."/>
            <person name="Labutti K."/>
            <person name="Pangilinan J."/>
            <person name="Ruiz-Duenas F.J."/>
            <person name="Barrasa J.M."/>
            <person name="Sanchez-Garcia M."/>
            <person name="Camarero S."/>
            <person name="Miyauchi S."/>
            <person name="Serrano A."/>
            <person name="Linde D."/>
            <person name="Babiker R."/>
            <person name="Drula E."/>
            <person name="Ayuso-Fernandez I."/>
            <person name="Pacheco R."/>
            <person name="Padilla G."/>
            <person name="Ferreira P."/>
            <person name="Barriuso J."/>
            <person name="Kellner H."/>
            <person name="Castanera R."/>
            <person name="Alfaro M."/>
            <person name="Ramirez L."/>
            <person name="Pisabarro A.G."/>
            <person name="Kuo A."/>
            <person name="Tritt A."/>
            <person name="Lipzen A."/>
            <person name="He G."/>
            <person name="Yan M."/>
            <person name="Ng V."/>
            <person name="Cullen D."/>
            <person name="Martin F."/>
            <person name="Rosso M.-N."/>
            <person name="Henrissat B."/>
            <person name="Hibbett D."/>
            <person name="Martinez A.T."/>
            <person name="Grigoriev I.V."/>
        </authorList>
    </citation>
    <scope>NUCLEOTIDE SEQUENCE</scope>
    <source>
        <strain evidence="1">CBS 247.69</strain>
    </source>
</reference>